<accession>A0A2M7TEZ3</accession>
<dbReference type="AlphaFoldDB" id="A0A2M7TEZ3"/>
<comment type="subcellular location">
    <subcellularLocation>
        <location evidence="8">Cytoplasm</location>
    </subcellularLocation>
</comment>
<evidence type="ECO:0000256" key="1">
    <source>
        <dbReference type="ARBA" id="ARBA00022490"/>
    </source>
</evidence>
<dbReference type="GO" id="GO:0061711">
    <property type="term" value="F:tRNA N(6)-L-threonylcarbamoyladenine synthase activity"/>
    <property type="evidence" value="ECO:0007669"/>
    <property type="project" value="UniProtKB-EC"/>
</dbReference>
<evidence type="ECO:0000256" key="2">
    <source>
        <dbReference type="ARBA" id="ARBA00022679"/>
    </source>
</evidence>
<dbReference type="Pfam" id="PF00814">
    <property type="entry name" value="TsaD"/>
    <property type="match status" value="2"/>
</dbReference>
<evidence type="ECO:0000256" key="3">
    <source>
        <dbReference type="ARBA" id="ARBA00022694"/>
    </source>
</evidence>
<evidence type="ECO:0000256" key="7">
    <source>
        <dbReference type="ARBA" id="ARBA00048117"/>
    </source>
</evidence>
<feature type="binding site" evidence="8">
    <location>
        <begin position="175"/>
        <end position="179"/>
    </location>
    <ligand>
        <name>substrate</name>
    </ligand>
</feature>
<evidence type="ECO:0000313" key="11">
    <source>
        <dbReference type="Proteomes" id="UP000228920"/>
    </source>
</evidence>
<feature type="binding site" evidence="8">
    <location>
        <position position="225"/>
    </location>
    <ligand>
        <name>substrate</name>
    </ligand>
</feature>
<comment type="function">
    <text evidence="8">Required for the formation of a threonylcarbamoyl group on adenosine at position 37 (t(6)A37) in tRNAs that read codons beginning with adenine. Is involved in the transfer of the threonylcarbamoyl moiety of threonylcarbamoyl-AMP (TC-AMP) to the N6 group of A37, together with TsaE and TsaB. TsaD likely plays a direct catalytic role in this reaction.</text>
</comment>
<comment type="similarity">
    <text evidence="8">Belongs to the KAE1 / TsaD family.</text>
</comment>
<dbReference type="GO" id="GO:0005506">
    <property type="term" value="F:iron ion binding"/>
    <property type="evidence" value="ECO:0007669"/>
    <property type="project" value="UniProtKB-UniRule"/>
</dbReference>
<keyword evidence="1 8" id="KW-0963">Cytoplasm</keyword>
<dbReference type="SUPFAM" id="SSF53067">
    <property type="entry name" value="Actin-like ATPase domain"/>
    <property type="match status" value="2"/>
</dbReference>
<comment type="cofactor">
    <cofactor evidence="8">
        <name>Fe(2+)</name>
        <dbReference type="ChEBI" id="CHEBI:29033"/>
    </cofactor>
    <text evidence="8">Binds 1 Fe(2+) ion per subunit.</text>
</comment>
<dbReference type="Gene3D" id="3.30.420.40">
    <property type="match status" value="2"/>
</dbReference>
<organism evidence="10 11">
    <name type="scientific">candidate division WWE3 bacterium CG_4_10_14_0_2_um_filter_41_14</name>
    <dbReference type="NCBI Taxonomy" id="1975072"/>
    <lineage>
        <taxon>Bacteria</taxon>
        <taxon>Katanobacteria</taxon>
    </lineage>
</organism>
<dbReference type="PANTHER" id="PTHR11735">
    <property type="entry name" value="TRNA N6-ADENOSINE THREONYLCARBAMOYLTRANSFERASE"/>
    <property type="match status" value="1"/>
</dbReference>
<evidence type="ECO:0000259" key="9">
    <source>
        <dbReference type="Pfam" id="PF00814"/>
    </source>
</evidence>
<evidence type="ECO:0000313" key="10">
    <source>
        <dbReference type="EMBL" id="PIZ44333.1"/>
    </source>
</evidence>
<dbReference type="Proteomes" id="UP000228920">
    <property type="component" value="Unassembled WGS sequence"/>
</dbReference>
<dbReference type="InterPro" id="IPR017860">
    <property type="entry name" value="Peptidase_M22_CS"/>
</dbReference>
<feature type="binding site" evidence="8">
    <location>
        <position position="314"/>
    </location>
    <ligand>
        <name>substrate</name>
    </ligand>
</feature>
<sequence>MRILSIESSCDETAAAIVNDGVTILSSVVATSLEIHKKYGGIVPEIASRKQAEYMIPVLQETFEKAGVDRSTIDAIAVTIGPGLIGSLLVGVDTARTLSLLWNKPLIPVNHLVGHIYSGWLFDRNLQLVTRNSTAKQKSQITNYELRITIHELPITNYQLPVTDSSPQFPLIALIASGGHTDLVLVKGHGDLTLLGSTRDDAVGEAFDKVARLLNLPYPGGPEIEKCAKNGDPQAVEFPRPMIDSPDFEFSYSGLKTSVRYEIERQTKNGTLNTADIAASFQQAAFDVLVTKTLRAVTKHNAQSLLITGGVAANQRLKEMFITSTREKFPDLTVCIPPLSLATDNATYIATAGYFLYDQLSLDPIKDRAKILSLRANPGLEVTDL</sequence>
<name>A0A2M7TEZ3_UNCKA</name>
<evidence type="ECO:0000256" key="6">
    <source>
        <dbReference type="ARBA" id="ARBA00023315"/>
    </source>
</evidence>
<feature type="domain" description="Gcp-like" evidence="9">
    <location>
        <begin position="158"/>
        <end position="350"/>
    </location>
</feature>
<dbReference type="PROSITE" id="PS01016">
    <property type="entry name" value="GLYCOPROTEASE"/>
    <property type="match status" value="1"/>
</dbReference>
<dbReference type="GO" id="GO:0005737">
    <property type="term" value="C:cytoplasm"/>
    <property type="evidence" value="ECO:0007669"/>
    <property type="project" value="UniProtKB-SubCell"/>
</dbReference>
<feature type="binding site" evidence="8">
    <location>
        <position position="344"/>
    </location>
    <ligand>
        <name>Fe cation</name>
        <dbReference type="ChEBI" id="CHEBI:24875"/>
    </ligand>
</feature>
<evidence type="ECO:0000256" key="4">
    <source>
        <dbReference type="ARBA" id="ARBA00022723"/>
    </source>
</evidence>
<dbReference type="FunFam" id="3.30.420.40:FF:000040">
    <property type="entry name" value="tRNA N6-adenosine threonylcarbamoyltransferase"/>
    <property type="match status" value="1"/>
</dbReference>
<protein>
    <recommendedName>
        <fullName evidence="8">tRNA N6-adenosine threonylcarbamoyltransferase</fullName>
        <ecNumber evidence="8">2.3.1.234</ecNumber>
    </recommendedName>
    <alternativeName>
        <fullName evidence="8">N6-L-threonylcarbamoyladenine synthase</fullName>
        <shortName evidence="8">t(6)A synthase</shortName>
    </alternativeName>
    <alternativeName>
        <fullName evidence="8">t(6)A37 threonylcarbamoyladenosine biosynthesis protein TsaD</fullName>
    </alternativeName>
    <alternativeName>
        <fullName evidence="8">tRNA threonylcarbamoyladenosine biosynthesis protein TsaD</fullName>
    </alternativeName>
</protein>
<keyword evidence="6 8" id="KW-0012">Acyltransferase</keyword>
<feature type="binding site" evidence="8">
    <location>
        <position position="221"/>
    </location>
    <ligand>
        <name>substrate</name>
    </ligand>
</feature>
<keyword evidence="3 8" id="KW-0819">tRNA processing</keyword>
<dbReference type="FunFam" id="3.30.420.40:FF:000012">
    <property type="entry name" value="tRNA N6-adenosine threonylcarbamoyltransferase"/>
    <property type="match status" value="1"/>
</dbReference>
<dbReference type="EMBL" id="PFNL01000183">
    <property type="protein sequence ID" value="PIZ44333.1"/>
    <property type="molecule type" value="Genomic_DNA"/>
</dbReference>
<dbReference type="InterPro" id="IPR022450">
    <property type="entry name" value="TsaD"/>
</dbReference>
<feature type="binding site" evidence="8">
    <location>
        <position position="208"/>
    </location>
    <ligand>
        <name>substrate</name>
    </ligand>
</feature>
<dbReference type="InterPro" id="IPR000905">
    <property type="entry name" value="Gcp-like_dom"/>
</dbReference>
<evidence type="ECO:0000256" key="8">
    <source>
        <dbReference type="HAMAP-Rule" id="MF_01445"/>
    </source>
</evidence>
<gene>
    <name evidence="8" type="primary">tsaD</name>
    <name evidence="10" type="ORF">COY32_06625</name>
</gene>
<dbReference type="InterPro" id="IPR043129">
    <property type="entry name" value="ATPase_NBD"/>
</dbReference>
<keyword evidence="2 8" id="KW-0808">Transferase</keyword>
<feature type="binding site" evidence="8">
    <location>
        <position position="111"/>
    </location>
    <ligand>
        <name>Fe cation</name>
        <dbReference type="ChEBI" id="CHEBI:24875"/>
    </ligand>
</feature>
<dbReference type="PRINTS" id="PR00789">
    <property type="entry name" value="OSIALOPTASE"/>
</dbReference>
<keyword evidence="4 8" id="KW-0479">Metal-binding</keyword>
<comment type="caution">
    <text evidence="10">The sequence shown here is derived from an EMBL/GenBank/DDBJ whole genome shotgun (WGS) entry which is preliminary data.</text>
</comment>
<dbReference type="GO" id="GO:0002949">
    <property type="term" value="P:tRNA threonylcarbamoyladenosine modification"/>
    <property type="evidence" value="ECO:0007669"/>
    <property type="project" value="UniProtKB-UniRule"/>
</dbReference>
<comment type="catalytic activity">
    <reaction evidence="7 8">
        <text>L-threonylcarbamoyladenylate + adenosine(37) in tRNA = N(6)-L-threonylcarbamoyladenosine(37) in tRNA + AMP + H(+)</text>
        <dbReference type="Rhea" id="RHEA:37059"/>
        <dbReference type="Rhea" id="RHEA-COMP:10162"/>
        <dbReference type="Rhea" id="RHEA-COMP:10163"/>
        <dbReference type="ChEBI" id="CHEBI:15378"/>
        <dbReference type="ChEBI" id="CHEBI:73682"/>
        <dbReference type="ChEBI" id="CHEBI:74411"/>
        <dbReference type="ChEBI" id="CHEBI:74418"/>
        <dbReference type="ChEBI" id="CHEBI:456215"/>
        <dbReference type="EC" id="2.3.1.234"/>
    </reaction>
</comment>
<evidence type="ECO:0000256" key="5">
    <source>
        <dbReference type="ARBA" id="ARBA00023004"/>
    </source>
</evidence>
<dbReference type="CDD" id="cd24133">
    <property type="entry name" value="ASKHA_NBD_TsaD_bac"/>
    <property type="match status" value="1"/>
</dbReference>
<feature type="binding site" evidence="8">
    <location>
        <position position="115"/>
    </location>
    <ligand>
        <name>Fe cation</name>
        <dbReference type="ChEBI" id="CHEBI:24875"/>
    </ligand>
</feature>
<feature type="domain" description="Gcp-like" evidence="9">
    <location>
        <begin position="23"/>
        <end position="123"/>
    </location>
</feature>
<proteinExistence type="inferred from homology"/>
<reference evidence="11" key="1">
    <citation type="submission" date="2017-09" db="EMBL/GenBank/DDBJ databases">
        <title>Depth-based differentiation of microbial function through sediment-hosted aquifers and enrichment of novel symbionts in the deep terrestrial subsurface.</title>
        <authorList>
            <person name="Probst A.J."/>
            <person name="Ladd B."/>
            <person name="Jarett J.K."/>
            <person name="Geller-Mcgrath D.E."/>
            <person name="Sieber C.M.K."/>
            <person name="Emerson J.B."/>
            <person name="Anantharaman K."/>
            <person name="Thomas B.C."/>
            <person name="Malmstrom R."/>
            <person name="Stieglmeier M."/>
            <person name="Klingl A."/>
            <person name="Woyke T."/>
            <person name="Ryan C.M."/>
            <person name="Banfield J.F."/>
        </authorList>
    </citation>
    <scope>NUCLEOTIDE SEQUENCE [LARGE SCALE GENOMIC DNA]</scope>
</reference>
<dbReference type="PANTHER" id="PTHR11735:SF6">
    <property type="entry name" value="TRNA N6-ADENOSINE THREONYLCARBAMOYLTRANSFERASE, MITOCHONDRIAL"/>
    <property type="match status" value="1"/>
</dbReference>
<keyword evidence="5 8" id="KW-0408">Iron</keyword>
<dbReference type="InterPro" id="IPR017861">
    <property type="entry name" value="KAE1/TsaD"/>
</dbReference>
<dbReference type="EC" id="2.3.1.234" evidence="8"/>
<dbReference type="HAMAP" id="MF_01445">
    <property type="entry name" value="TsaD"/>
    <property type="match status" value="1"/>
</dbReference>